<dbReference type="PATRIC" id="fig|688269.3.peg.305"/>
<dbReference type="GO" id="GO:0015081">
    <property type="term" value="F:sodium ion transmembrane transporter activity"/>
    <property type="evidence" value="ECO:0007669"/>
    <property type="project" value="InterPro"/>
</dbReference>
<dbReference type="GO" id="GO:0005886">
    <property type="term" value="C:plasma membrane"/>
    <property type="evidence" value="ECO:0007669"/>
    <property type="project" value="UniProtKB-SubCell"/>
</dbReference>
<proteinExistence type="predicted"/>
<evidence type="ECO:0000256" key="6">
    <source>
        <dbReference type="SAM" id="Phobius"/>
    </source>
</evidence>
<name>F7YV95_9THEM</name>
<protein>
    <submittedName>
        <fullName evidence="7">Sodium pump decarboxylase gamma subunit</fullName>
    </submittedName>
</protein>
<accession>F7YV95</accession>
<evidence type="ECO:0000256" key="2">
    <source>
        <dbReference type="ARBA" id="ARBA00022475"/>
    </source>
</evidence>
<reference evidence="7 8" key="1">
    <citation type="submission" date="2010-11" db="EMBL/GenBank/DDBJ databases">
        <title>The complete genome of Thermotoga thermarum DSM 5069.</title>
        <authorList>
            <consortium name="US DOE Joint Genome Institute (JGI-PGF)"/>
            <person name="Lucas S."/>
            <person name="Copeland A."/>
            <person name="Lapidus A."/>
            <person name="Bruce D."/>
            <person name="Goodwin L."/>
            <person name="Pitluck S."/>
            <person name="Kyrpides N."/>
            <person name="Mavromatis K."/>
            <person name="Ivanova N."/>
            <person name="Zeytun A."/>
            <person name="Brettin T."/>
            <person name="Detter J.C."/>
            <person name="Tapia R."/>
            <person name="Han C."/>
            <person name="Land M."/>
            <person name="Hauser L."/>
            <person name="Markowitz V."/>
            <person name="Cheng J.-F."/>
            <person name="Hugenholtz P."/>
            <person name="Woyke T."/>
            <person name="Wu D."/>
            <person name="Spring S."/>
            <person name="Schroeder M."/>
            <person name="Brambilla E."/>
            <person name="Klenk H.-P."/>
            <person name="Eisen J.A."/>
        </authorList>
    </citation>
    <scope>NUCLEOTIDE SEQUENCE [LARGE SCALE GENOMIC DNA]</scope>
    <source>
        <strain evidence="7 8">DSM 5069</strain>
    </source>
</reference>
<keyword evidence="3 6" id="KW-0812">Transmembrane</keyword>
<dbReference type="RefSeq" id="WP_013931618.1">
    <property type="nucleotide sequence ID" value="NC_015707.1"/>
</dbReference>
<dbReference type="EMBL" id="CP002351">
    <property type="protein sequence ID" value="AEH50395.1"/>
    <property type="molecule type" value="Genomic_DNA"/>
</dbReference>
<evidence type="ECO:0000256" key="3">
    <source>
        <dbReference type="ARBA" id="ARBA00022692"/>
    </source>
</evidence>
<feature type="transmembrane region" description="Helical" evidence="6">
    <location>
        <begin position="6"/>
        <end position="28"/>
    </location>
</feature>
<dbReference type="Pfam" id="PF04277">
    <property type="entry name" value="OAD_gamma"/>
    <property type="match status" value="1"/>
</dbReference>
<evidence type="ECO:0000256" key="5">
    <source>
        <dbReference type="ARBA" id="ARBA00023136"/>
    </source>
</evidence>
<dbReference type="GO" id="GO:0036376">
    <property type="term" value="P:sodium ion export across plasma membrane"/>
    <property type="evidence" value="ECO:0007669"/>
    <property type="project" value="InterPro"/>
</dbReference>
<dbReference type="Proteomes" id="UP000006804">
    <property type="component" value="Chromosome"/>
</dbReference>
<dbReference type="KEGG" id="tta:Theth_0296"/>
<evidence type="ECO:0000313" key="7">
    <source>
        <dbReference type="EMBL" id="AEH50395.1"/>
    </source>
</evidence>
<keyword evidence="2" id="KW-1003">Cell membrane</keyword>
<dbReference type="HOGENOM" id="CLU_2156180_0_0_0"/>
<dbReference type="OrthoDB" id="49641at2"/>
<dbReference type="STRING" id="688269.Theth_0296"/>
<evidence type="ECO:0000313" key="8">
    <source>
        <dbReference type="Proteomes" id="UP000006804"/>
    </source>
</evidence>
<evidence type="ECO:0000256" key="1">
    <source>
        <dbReference type="ARBA" id="ARBA00004236"/>
    </source>
</evidence>
<keyword evidence="5 6" id="KW-0472">Membrane</keyword>
<comment type="subcellular location">
    <subcellularLocation>
        <location evidence="1">Cell membrane</location>
    </subcellularLocation>
</comment>
<sequence precursor="true">MSPISYMVIGVIVVFFGFAILFVVFKIMELLAKGKPKKKIQAAQKVEEKVEEKKQQSDDEAEVVAIAAALSEVLSKPITLTSQLEGKTRIYSFEERFISWRKSGWKGVRKWRASSGW</sequence>
<gene>
    <name evidence="7" type="ORF">Theth_0296</name>
</gene>
<evidence type="ECO:0000256" key="4">
    <source>
        <dbReference type="ARBA" id="ARBA00022989"/>
    </source>
</evidence>
<keyword evidence="8" id="KW-1185">Reference proteome</keyword>
<keyword evidence="4 6" id="KW-1133">Transmembrane helix</keyword>
<organism evidence="7 8">
    <name type="scientific">Pseudothermotoga thermarum DSM 5069</name>
    <dbReference type="NCBI Taxonomy" id="688269"/>
    <lineage>
        <taxon>Bacteria</taxon>
        <taxon>Thermotogati</taxon>
        <taxon>Thermotogota</taxon>
        <taxon>Thermotogae</taxon>
        <taxon>Thermotogales</taxon>
        <taxon>Thermotogaceae</taxon>
        <taxon>Pseudothermotoga</taxon>
    </lineage>
</organism>
<dbReference type="AlphaFoldDB" id="F7YV95"/>
<dbReference type="InterPro" id="IPR005899">
    <property type="entry name" value="Na_pump_deCOase"/>
</dbReference>